<evidence type="ECO:0000256" key="1">
    <source>
        <dbReference type="ARBA" id="ARBA00023125"/>
    </source>
</evidence>
<evidence type="ECO:0000313" key="5">
    <source>
        <dbReference type="Proteomes" id="UP000246894"/>
    </source>
</evidence>
<keyword evidence="5" id="KW-1185">Reference proteome</keyword>
<keyword evidence="2" id="KW-0597">Phosphoprotein</keyword>
<dbReference type="Gene3D" id="1.10.10.10">
    <property type="entry name" value="Winged helix-like DNA-binding domain superfamily/Winged helix DNA-binding domain"/>
    <property type="match status" value="1"/>
</dbReference>
<reference evidence="4 5" key="1">
    <citation type="submission" date="2017-10" db="EMBL/GenBank/DDBJ databases">
        <title>Genome of an Actinobacterium that displays light-enhanced growth.</title>
        <authorList>
            <person name="Maresca J.A."/>
            <person name="Hempel P."/>
            <person name="Shevchenko O."/>
            <person name="Miller K.J."/>
            <person name="Hahn M.W."/>
        </authorList>
    </citation>
    <scope>NUCLEOTIDE SEQUENCE [LARGE SCALE GENOMIC DNA]</scope>
    <source>
        <strain evidence="4 5">MWH-Mo1</strain>
    </source>
</reference>
<feature type="domain" description="Response regulatory" evidence="3">
    <location>
        <begin position="5"/>
        <end position="125"/>
    </location>
</feature>
<dbReference type="KEGG" id="aum:AURMO_01044"/>
<dbReference type="InterPro" id="IPR011006">
    <property type="entry name" value="CheY-like_superfamily"/>
</dbReference>
<dbReference type="Pfam" id="PF00072">
    <property type="entry name" value="Response_reg"/>
    <property type="match status" value="1"/>
</dbReference>
<dbReference type="GO" id="GO:0006355">
    <property type="term" value="P:regulation of DNA-templated transcription"/>
    <property type="evidence" value="ECO:0007669"/>
    <property type="project" value="InterPro"/>
</dbReference>
<dbReference type="AlphaFoldDB" id="A0A2Z3S666"/>
<dbReference type="RefSeq" id="WP_162532674.1">
    <property type="nucleotide sequence ID" value="NZ_CP023994.1"/>
</dbReference>
<name>A0A2Z3S666_9MICO</name>
<proteinExistence type="predicted"/>
<dbReference type="PANTHER" id="PTHR43214:SF42">
    <property type="entry name" value="TRANSCRIPTIONAL REGULATORY PROTEIN DESR"/>
    <property type="match status" value="1"/>
</dbReference>
<protein>
    <submittedName>
        <fullName evidence="4">Response regulator UvrY</fullName>
    </submittedName>
</protein>
<dbReference type="PROSITE" id="PS50110">
    <property type="entry name" value="RESPONSE_REGULATORY"/>
    <property type="match status" value="1"/>
</dbReference>
<dbReference type="SUPFAM" id="SSF52172">
    <property type="entry name" value="CheY-like"/>
    <property type="match status" value="1"/>
</dbReference>
<dbReference type="InterPro" id="IPR000792">
    <property type="entry name" value="Tscrpt_reg_LuxR_C"/>
</dbReference>
<dbReference type="EMBL" id="CP023994">
    <property type="protein sequence ID" value="AWR21642.1"/>
    <property type="molecule type" value="Genomic_DNA"/>
</dbReference>
<dbReference type="GO" id="GO:0003677">
    <property type="term" value="F:DNA binding"/>
    <property type="evidence" value="ECO:0007669"/>
    <property type="project" value="UniProtKB-KW"/>
</dbReference>
<sequence>MRDTRVLYVEDDPALRAIMSKLLHSQDGIDVVANVGNSHEALECAQTSQIDVALLDIALGHNSATGQELALQLRSINSNIGIVIYSQHAEVNFLSQLSARNLEGWSTIQKSASIDMPYLVDVLRSTARGLSIIDPKILETERSESSTEFEQLTPRQHEIMALIVEGIDVPHISEKLGVSAVTIRQELSRIYKVIVPEPAPGTDLRTTAVLRYLRRSRSYAWTHGE</sequence>
<keyword evidence="1" id="KW-0238">DNA-binding</keyword>
<feature type="modified residue" description="4-aspartylphosphate" evidence="2">
    <location>
        <position position="56"/>
    </location>
</feature>
<dbReference type="InterPro" id="IPR016032">
    <property type="entry name" value="Sig_transdc_resp-reg_C-effctor"/>
</dbReference>
<organism evidence="4 5">
    <name type="scientific">Aurantimicrobium photophilum</name>
    <dbReference type="NCBI Taxonomy" id="1987356"/>
    <lineage>
        <taxon>Bacteria</taxon>
        <taxon>Bacillati</taxon>
        <taxon>Actinomycetota</taxon>
        <taxon>Actinomycetes</taxon>
        <taxon>Micrococcales</taxon>
        <taxon>Microbacteriaceae</taxon>
        <taxon>Aurantimicrobium</taxon>
    </lineage>
</organism>
<dbReference type="Pfam" id="PF00196">
    <property type="entry name" value="GerE"/>
    <property type="match status" value="1"/>
</dbReference>
<dbReference type="Proteomes" id="UP000246894">
    <property type="component" value="Chromosome"/>
</dbReference>
<dbReference type="Gene3D" id="3.40.50.2300">
    <property type="match status" value="1"/>
</dbReference>
<dbReference type="GO" id="GO:0000160">
    <property type="term" value="P:phosphorelay signal transduction system"/>
    <property type="evidence" value="ECO:0007669"/>
    <property type="project" value="InterPro"/>
</dbReference>
<dbReference type="SUPFAM" id="SSF46894">
    <property type="entry name" value="C-terminal effector domain of the bipartite response regulators"/>
    <property type="match status" value="1"/>
</dbReference>
<accession>A0A2Z3S666</accession>
<dbReference type="SMART" id="SM00448">
    <property type="entry name" value="REC"/>
    <property type="match status" value="1"/>
</dbReference>
<evidence type="ECO:0000313" key="4">
    <source>
        <dbReference type="EMBL" id="AWR21642.1"/>
    </source>
</evidence>
<gene>
    <name evidence="4" type="ORF">AURMO_01044</name>
</gene>
<dbReference type="InterPro" id="IPR039420">
    <property type="entry name" value="WalR-like"/>
</dbReference>
<dbReference type="SMART" id="SM00421">
    <property type="entry name" value="HTH_LUXR"/>
    <property type="match status" value="1"/>
</dbReference>
<dbReference type="InterPro" id="IPR001789">
    <property type="entry name" value="Sig_transdc_resp-reg_receiver"/>
</dbReference>
<evidence type="ECO:0000259" key="3">
    <source>
        <dbReference type="PROSITE" id="PS50110"/>
    </source>
</evidence>
<dbReference type="PANTHER" id="PTHR43214">
    <property type="entry name" value="TWO-COMPONENT RESPONSE REGULATOR"/>
    <property type="match status" value="1"/>
</dbReference>
<dbReference type="PRINTS" id="PR00038">
    <property type="entry name" value="HTHLUXR"/>
</dbReference>
<dbReference type="InterPro" id="IPR036388">
    <property type="entry name" value="WH-like_DNA-bd_sf"/>
</dbReference>
<evidence type="ECO:0000256" key="2">
    <source>
        <dbReference type="PROSITE-ProRule" id="PRU00169"/>
    </source>
</evidence>